<dbReference type="EMBL" id="JAGSYN010000055">
    <property type="protein sequence ID" value="KAG7664990.1"/>
    <property type="molecule type" value="Genomic_DNA"/>
</dbReference>
<keyword evidence="3" id="KW-1185">Reference proteome</keyword>
<reference evidence="2 3" key="1">
    <citation type="journal article" date="2021" name="DNA Res.">
        <title>Genome analysis of Candida subhashii reveals its hybrid nature and dual mitochondrial genome conformations.</title>
        <authorList>
            <person name="Mixao V."/>
            <person name="Hegedusova E."/>
            <person name="Saus E."/>
            <person name="Pryszcz L.P."/>
            <person name="Cillingova A."/>
            <person name="Nosek J."/>
            <person name="Gabaldon T."/>
        </authorList>
    </citation>
    <scope>NUCLEOTIDE SEQUENCE [LARGE SCALE GENOMIC DNA]</scope>
    <source>
        <strain evidence="2 3">CBS 10753</strain>
    </source>
</reference>
<comment type="caution">
    <text evidence="2">The sequence shown here is derived from an EMBL/GenBank/DDBJ whole genome shotgun (WGS) entry which is preliminary data.</text>
</comment>
<protein>
    <submittedName>
        <fullName evidence="2">Uncharacterized protein</fullName>
    </submittedName>
</protein>
<sequence length="339" mass="38126">MSTKHSIWPKKQPIKKLTNRTTSSSPINDTHPIRIAFLGGAKTGKTTLVTNIATNRIPDTYYPTTRVTPILFTYQPSDISTKILLGSKKYNSEPISFPTMLSIPKNPYYRADKHSGKVSPIAVEIIDTPAYNPHSTVPFLEQSIHVDLGPEYLHNLATHFPRKPVSTCPLLVASGASEMNGDVDGYILFYDAVPTYCPPKYGEDIIAPGDDDTGLDSRHSFSLLKPILEGLEDAWKSYLEYKAGWIKGKEKDVYDFKVALKSIWKQENENFNEKDVTIGPPPIWIVCTKVDHPLASPKLVEMGQKLSREWNCGFLALDLNESDVPLALIIRHIIERRYR</sequence>
<dbReference type="Proteomes" id="UP000694255">
    <property type="component" value="Unassembled WGS sequence"/>
</dbReference>
<organism evidence="2 3">
    <name type="scientific">[Candida] subhashii</name>
    <dbReference type="NCBI Taxonomy" id="561895"/>
    <lineage>
        <taxon>Eukaryota</taxon>
        <taxon>Fungi</taxon>
        <taxon>Dikarya</taxon>
        <taxon>Ascomycota</taxon>
        <taxon>Saccharomycotina</taxon>
        <taxon>Pichiomycetes</taxon>
        <taxon>Debaryomycetaceae</taxon>
        <taxon>Spathaspora</taxon>
    </lineage>
</organism>
<evidence type="ECO:0000313" key="2">
    <source>
        <dbReference type="EMBL" id="KAG7664990.1"/>
    </source>
</evidence>
<proteinExistence type="predicted"/>
<gene>
    <name evidence="2" type="ORF">J8A68_001455</name>
</gene>
<dbReference type="AlphaFoldDB" id="A0A8J5R3C8"/>
<feature type="region of interest" description="Disordered" evidence="1">
    <location>
        <begin position="1"/>
        <end position="25"/>
    </location>
</feature>
<accession>A0A8J5R3C8</accession>
<name>A0A8J5R3C8_9ASCO</name>
<dbReference type="RefSeq" id="XP_049265222.1">
    <property type="nucleotide sequence ID" value="XM_049405109.1"/>
</dbReference>
<evidence type="ECO:0000313" key="3">
    <source>
        <dbReference type="Proteomes" id="UP000694255"/>
    </source>
</evidence>
<dbReference type="GeneID" id="73468256"/>
<dbReference type="OrthoDB" id="3995714at2759"/>
<evidence type="ECO:0000256" key="1">
    <source>
        <dbReference type="SAM" id="MobiDB-lite"/>
    </source>
</evidence>